<name>A0AAG5DED3_ANOAO</name>
<evidence type="ECO:0000259" key="1">
    <source>
        <dbReference type="PROSITE" id="PS50017"/>
    </source>
</evidence>
<dbReference type="PROSITE" id="PS50017">
    <property type="entry name" value="DEATH_DOMAIN"/>
    <property type="match status" value="1"/>
</dbReference>
<protein>
    <recommendedName>
        <fullName evidence="1">Death domain-containing protein</fullName>
    </recommendedName>
</protein>
<feature type="domain" description="Death" evidence="1">
    <location>
        <begin position="152"/>
        <end position="239"/>
    </location>
</feature>
<dbReference type="Proteomes" id="UP000075880">
    <property type="component" value="Unassembled WGS sequence"/>
</dbReference>
<sequence>MEITVQDRTIYEQLCKDYLNLKLLAQNACTSPERLERCKQLILEDVHSKRKLSRVSSCDDLLQILEQRNLLSLLKPELIERLELALDSEDITNAIKLYRKTISLHYAPIRRFYLEDLRYRDRRTLLEREVEKIKLAENPNISSFHEKYRKQRETIYSLLQKQIGRDWKAFGRNLNITEAELDEINERNRNDLKGRIYEMLLSVEQTFTDDSLEQFISTLTKALEKIRRSDLKRKIESELGM</sequence>
<dbReference type="Pfam" id="PF00531">
    <property type="entry name" value="Death"/>
    <property type="match status" value="1"/>
</dbReference>
<dbReference type="InterPro" id="IPR000488">
    <property type="entry name" value="Death_dom"/>
</dbReference>
<dbReference type="Gene3D" id="1.10.533.10">
    <property type="entry name" value="Death Domain, Fas"/>
    <property type="match status" value="2"/>
</dbReference>
<organism evidence="2 3">
    <name type="scientific">Anopheles atroparvus</name>
    <name type="common">European mosquito</name>
    <dbReference type="NCBI Taxonomy" id="41427"/>
    <lineage>
        <taxon>Eukaryota</taxon>
        <taxon>Metazoa</taxon>
        <taxon>Ecdysozoa</taxon>
        <taxon>Arthropoda</taxon>
        <taxon>Hexapoda</taxon>
        <taxon>Insecta</taxon>
        <taxon>Pterygota</taxon>
        <taxon>Neoptera</taxon>
        <taxon>Endopterygota</taxon>
        <taxon>Diptera</taxon>
        <taxon>Nematocera</taxon>
        <taxon>Culicoidea</taxon>
        <taxon>Culicidae</taxon>
        <taxon>Anophelinae</taxon>
        <taxon>Anopheles</taxon>
    </lineage>
</organism>
<proteinExistence type="predicted"/>
<evidence type="ECO:0000313" key="2">
    <source>
        <dbReference type="EnsemblMetazoa" id="ENSAATROPP009521"/>
    </source>
</evidence>
<accession>A0AAG5DED3</accession>
<dbReference type="GO" id="GO:0007165">
    <property type="term" value="P:signal transduction"/>
    <property type="evidence" value="ECO:0007669"/>
    <property type="project" value="InterPro"/>
</dbReference>
<dbReference type="EnsemblMetazoa" id="ENSAATROPT010545">
    <property type="protein sequence ID" value="ENSAATROPP009521"/>
    <property type="gene ID" value="ENSAATROPG008582"/>
</dbReference>
<dbReference type="SUPFAM" id="SSF47986">
    <property type="entry name" value="DEATH domain"/>
    <property type="match status" value="1"/>
</dbReference>
<evidence type="ECO:0000313" key="3">
    <source>
        <dbReference type="Proteomes" id="UP000075880"/>
    </source>
</evidence>
<dbReference type="SMART" id="SM00005">
    <property type="entry name" value="DEATH"/>
    <property type="match status" value="1"/>
</dbReference>
<dbReference type="InterPro" id="IPR011029">
    <property type="entry name" value="DEATH-like_dom_sf"/>
</dbReference>
<keyword evidence="3" id="KW-1185">Reference proteome</keyword>
<dbReference type="CDD" id="cd01670">
    <property type="entry name" value="Death"/>
    <property type="match status" value="1"/>
</dbReference>
<reference evidence="2" key="1">
    <citation type="submission" date="2024-04" db="UniProtKB">
        <authorList>
            <consortium name="EnsemblMetazoa"/>
        </authorList>
    </citation>
    <scope>IDENTIFICATION</scope>
    <source>
        <strain evidence="2">EBRO</strain>
    </source>
</reference>
<dbReference type="AlphaFoldDB" id="A0AAG5DED3"/>